<evidence type="ECO:0000313" key="2">
    <source>
        <dbReference type="EMBL" id="OUP54321.1"/>
    </source>
</evidence>
<dbReference type="AlphaFoldDB" id="A0A1Y4LHI4"/>
<comment type="caution">
    <text evidence="2">The sequence shown here is derived from an EMBL/GenBank/DDBJ whole genome shotgun (WGS) entry which is preliminary data.</text>
</comment>
<gene>
    <name evidence="2" type="ORF">B5F17_00025</name>
</gene>
<proteinExistence type="predicted"/>
<dbReference type="Proteomes" id="UP000195897">
    <property type="component" value="Unassembled WGS sequence"/>
</dbReference>
<dbReference type="RefSeq" id="WP_087369669.1">
    <property type="nucleotide sequence ID" value="NZ_NFKK01000001.1"/>
</dbReference>
<evidence type="ECO:0000313" key="3">
    <source>
        <dbReference type="Proteomes" id="UP000195897"/>
    </source>
</evidence>
<reference evidence="3" key="1">
    <citation type="submission" date="2017-04" db="EMBL/GenBank/DDBJ databases">
        <title>Function of individual gut microbiota members based on whole genome sequencing of pure cultures obtained from chicken caecum.</title>
        <authorList>
            <person name="Medvecky M."/>
            <person name="Cejkova D."/>
            <person name="Polansky O."/>
            <person name="Karasova D."/>
            <person name="Kubasova T."/>
            <person name="Cizek A."/>
            <person name="Rychlik I."/>
        </authorList>
    </citation>
    <scope>NUCLEOTIDE SEQUENCE [LARGE SCALE GENOMIC DNA]</scope>
    <source>
        <strain evidence="3">An180</strain>
    </source>
</reference>
<protein>
    <submittedName>
        <fullName evidence="2">Uncharacterized protein</fullName>
    </submittedName>
</protein>
<dbReference type="EMBL" id="NFKK01000001">
    <property type="protein sequence ID" value="OUP54321.1"/>
    <property type="molecule type" value="Genomic_DNA"/>
</dbReference>
<sequence length="557" mass="62900">MSKKHRMFQETPRKGKTTKLADTTPEFPYPELIQAIWAGESNSIIVVDSGPSDNEKVIKYCKQLTCYPDFHKCGKNISTDSGIVLPGIAIWKRPFALQIAQDVTVRYKILKFYYQQYLITYAIPVSKADSLTSLPQIECTPDEIKAILRAADVLSKPSLKEKPHRISSPVANDIAAHRDAFASHSTVDLPARLLTLMQSDDYILALVAICADVHYRAMHSQPKLPDVLYNFVGESRQQGWRDQLLNLFTALNFSTSTDCTHTRPLITQVKDPNDLKRWHNGPRDRLHLISTATGSLLWSLIECLSDRENHSQCGRRSSPLHTVPITLCSSALCSPYAFDFDLTKNSKSIGPDDFDLIREAMCKFLQDQHLQTAKMLFDRRMSSPTSYRMIPRVMWFESLEQAFIDCIFGDHPAYNEACTLLANTTSAQLEQATLREESLARALELIAHPACFAKHLIPCPKTWEDALGALCNDAYAFHKRFQKGKHRGCQALAFTSDSLKRLLHTVSCNESLFDSFLERAAAQDLLLDRSEVLNIGGETRRVILFRLNDESLSLAEK</sequence>
<accession>A0A1Y4LHI4</accession>
<feature type="region of interest" description="Disordered" evidence="1">
    <location>
        <begin position="1"/>
        <end position="20"/>
    </location>
</feature>
<organism evidence="2 3">
    <name type="scientific">Butyricicoccus pullicaecorum</name>
    <dbReference type="NCBI Taxonomy" id="501571"/>
    <lineage>
        <taxon>Bacteria</taxon>
        <taxon>Bacillati</taxon>
        <taxon>Bacillota</taxon>
        <taxon>Clostridia</taxon>
        <taxon>Eubacteriales</taxon>
        <taxon>Butyricicoccaceae</taxon>
        <taxon>Butyricicoccus</taxon>
    </lineage>
</organism>
<evidence type="ECO:0000256" key="1">
    <source>
        <dbReference type="SAM" id="MobiDB-lite"/>
    </source>
</evidence>
<name>A0A1Y4LHI4_9FIRM</name>